<dbReference type="NCBIfam" id="NF045639">
    <property type="entry name" value="GCX_COOH"/>
    <property type="match status" value="1"/>
</dbReference>
<accession>A0ABM5N4V7</accession>
<protein>
    <recommendedName>
        <fullName evidence="3">Peptidase M12B domain-containing protein</fullName>
    </recommendedName>
</protein>
<dbReference type="InterPro" id="IPR055015">
    <property type="entry name" value="GCX_COOH"/>
</dbReference>
<sequence>MKTYIYLIFTCICFNSFGQERKLEIDFEAIKSSLKVAKLEKAIRASNNTNDERPIIKLPLIDGTLKAFYFMESPIWEKVEDMAKAEIQTYSGVSVDNDGFLARITISSLGLSAIIRSPSAYYIIEVEDLPNNKYIIYPLGSKRNIKCEVGENSLIKNVESKFKLSNQLSSAPFPNGTYLRVYRFAAAATGEFTTNIGSGSRTTALQRITEIVNLISLIYESEVAIRFSLVAETTNKNLIFSDASTDPFSPSGSASADASQNGFNLMSSNQGSFANFLPYVNYDIGHTFHFVSGSSGSGQAGPTPCTNSYKARGWTQMGLNYSTGIVANIAAHEIGHQFEAHHTFNARGGTSSEPTVCSDQWDGTSAVEPGGGVTLMGYGQVCSSPNYTLTGKVDNSFFHTKSIEQILQSDGFGAAGANGCANLIATGNSLPVANAGPDVVMPVNTPFTLTGSATDNDNTDVLTYTWEEYDIATLDDKGALGATVTGRGGYSAVNSPNTAPLFRSYIPSITGYTRTFPDMQYVLNNVNNGSPNSGEDLPQVGRIMKFRLTVRDNKVNGGGIDSDERIINVDASKGPFTLTSPNGGNVLNAGSSLIITWQVNGTDVLSSNVKILLSIDGGNSFPIILVANTPNDNNEIVTVPNNVASSTTCRIKIVSLNDTTFEFFDVSDSNFTISSSCLANNSYICPTNTISEQSGNAIFNLGLNYYPANKIIGGKKVYSTSGSVNRTLFLYTNNSYTTCTNAGFQVNSILISFRVSKPGVYNISALTNTASSRSFTVYSSTSLSCNTFIGSNSYDAGGGSYSRITSRDIFLNECIDYYIVVYLGSSSTPTIDLSIIGDGDVIEVSSNPQGVNYTYVAVNQSNSQIAAVSSNSDFTSLSQGNYKIYGLEYQNTINPTIFLNQTISQVYNSNNCILFSTNSKTITVLESPCLTNILLISPNNNIGTGTQLIQASATALNAGITASNKITGTGTRAIFQAKTLLLQSGFEVNAGSIFRAEVGGCN</sequence>
<evidence type="ECO:0008006" key="3">
    <source>
        <dbReference type="Google" id="ProtNLM"/>
    </source>
</evidence>
<keyword evidence="2" id="KW-1185">Reference proteome</keyword>
<dbReference type="EMBL" id="CP002961">
    <property type="protein sequence ID" value="AFK04511.1"/>
    <property type="molecule type" value="Genomic_DNA"/>
</dbReference>
<reference evidence="1 2" key="1">
    <citation type="submission" date="2011-07" db="EMBL/GenBank/DDBJ databases">
        <title>The complete genome of chromosome of Emticicia oligotrophica DSM 17448.</title>
        <authorList>
            <consortium name="US DOE Joint Genome Institute (JGI-PGF)"/>
            <person name="Lucas S."/>
            <person name="Han J."/>
            <person name="Lapidus A."/>
            <person name="Bruce D."/>
            <person name="Goodwin L."/>
            <person name="Pitluck S."/>
            <person name="Peters L."/>
            <person name="Kyrpides N."/>
            <person name="Mavromatis K."/>
            <person name="Ivanova N."/>
            <person name="Ovchinnikova G."/>
            <person name="Teshima H."/>
            <person name="Detter J.C."/>
            <person name="Tapia R."/>
            <person name="Han C."/>
            <person name="Land M."/>
            <person name="Hauser L."/>
            <person name="Markowitz V."/>
            <person name="Cheng J.-F."/>
            <person name="Hugenholtz P."/>
            <person name="Woyke T."/>
            <person name="Wu D."/>
            <person name="Tindall B."/>
            <person name="Pomrenke H."/>
            <person name="Brambilla E."/>
            <person name="Klenk H.-P."/>
            <person name="Eisen J.A."/>
        </authorList>
    </citation>
    <scope>NUCLEOTIDE SEQUENCE [LARGE SCALE GENOMIC DNA]</scope>
    <source>
        <strain evidence="1 2">DSM 17448</strain>
    </source>
</reference>
<dbReference type="Gene3D" id="3.40.390.10">
    <property type="entry name" value="Collagenase (Catalytic Domain)"/>
    <property type="match status" value="1"/>
</dbReference>
<evidence type="ECO:0000313" key="1">
    <source>
        <dbReference type="EMBL" id="AFK04511.1"/>
    </source>
</evidence>
<evidence type="ECO:0000313" key="2">
    <source>
        <dbReference type="Proteomes" id="UP000002875"/>
    </source>
</evidence>
<proteinExistence type="predicted"/>
<organism evidence="1 2">
    <name type="scientific">Emticicia oligotrophica (strain DSM 17448 / CIP 109782 / MTCC 6937 / GPTSA100-15)</name>
    <dbReference type="NCBI Taxonomy" id="929562"/>
    <lineage>
        <taxon>Bacteria</taxon>
        <taxon>Pseudomonadati</taxon>
        <taxon>Bacteroidota</taxon>
        <taxon>Cytophagia</taxon>
        <taxon>Cytophagales</taxon>
        <taxon>Leadbetterellaceae</taxon>
        <taxon>Emticicia</taxon>
    </lineage>
</organism>
<dbReference type="SUPFAM" id="SSF55486">
    <property type="entry name" value="Metalloproteases ('zincins'), catalytic domain"/>
    <property type="match status" value="1"/>
</dbReference>
<dbReference type="InterPro" id="IPR024079">
    <property type="entry name" value="MetalloPept_cat_dom_sf"/>
</dbReference>
<dbReference type="Pfam" id="PF13583">
    <property type="entry name" value="Reprolysin_4"/>
    <property type="match status" value="1"/>
</dbReference>
<dbReference type="Proteomes" id="UP000002875">
    <property type="component" value="Chromosome"/>
</dbReference>
<dbReference type="RefSeq" id="WP_015030204.1">
    <property type="nucleotide sequence ID" value="NC_018748.1"/>
</dbReference>
<name>A0ABM5N4V7_EMTOG</name>
<gene>
    <name evidence="1" type="ordered locus">Emtol_3382</name>
</gene>